<evidence type="ECO:0000313" key="1">
    <source>
        <dbReference type="EMBL" id="QDZ39030.1"/>
    </source>
</evidence>
<evidence type="ECO:0000313" key="2">
    <source>
        <dbReference type="Proteomes" id="UP000318453"/>
    </source>
</evidence>
<dbReference type="AlphaFoldDB" id="A0A5B8NL68"/>
<dbReference type="EMBL" id="CP042326">
    <property type="protein sequence ID" value="QDZ39030.1"/>
    <property type="molecule type" value="Genomic_DNA"/>
</dbReference>
<reference evidence="1" key="1">
    <citation type="submission" date="2019-08" db="EMBL/GenBank/DDBJ databases">
        <title>Carotenoids and Carotenoid Binding Proteins in the Halophilic Cyanobacterium Euhalothece sp. ZM00.</title>
        <authorList>
            <person name="Cho S.M."/>
            <person name="Song J.Y."/>
            <person name="Park Y.-I."/>
        </authorList>
    </citation>
    <scope>NUCLEOTIDE SEQUENCE [LARGE SCALE GENOMIC DNA]</scope>
    <source>
        <strain evidence="1">Z-M001</strain>
    </source>
</reference>
<dbReference type="KEGG" id="enn:FRE64_03205"/>
<proteinExistence type="predicted"/>
<protein>
    <submittedName>
        <fullName evidence="1">Uncharacterized protein</fullName>
    </submittedName>
</protein>
<dbReference type="RefSeq" id="WP_146294639.1">
    <property type="nucleotide sequence ID" value="NZ_CP042326.1"/>
</dbReference>
<keyword evidence="2" id="KW-1185">Reference proteome</keyword>
<dbReference type="OrthoDB" id="516277at2"/>
<sequence>MTESTNQQKPEQTELALSLLTVPFLGALFGSRSLLDGLTSLGEASEEIFRGDRLPILHLEQHNDIEIKA</sequence>
<accession>A0A5B8NL68</accession>
<name>A0A5B8NL68_9CHRO</name>
<dbReference type="Proteomes" id="UP000318453">
    <property type="component" value="Chromosome"/>
</dbReference>
<organism evidence="1 2">
    <name type="scientific">Euhalothece natronophila Z-M001</name>
    <dbReference type="NCBI Taxonomy" id="522448"/>
    <lineage>
        <taxon>Bacteria</taxon>
        <taxon>Bacillati</taxon>
        <taxon>Cyanobacteriota</taxon>
        <taxon>Cyanophyceae</taxon>
        <taxon>Oscillatoriophycideae</taxon>
        <taxon>Chroococcales</taxon>
        <taxon>Halothecacae</taxon>
        <taxon>Halothece cluster</taxon>
        <taxon>Euhalothece</taxon>
    </lineage>
</organism>
<gene>
    <name evidence="1" type="ORF">FRE64_03205</name>
</gene>